<dbReference type="GO" id="GO:0005759">
    <property type="term" value="C:mitochondrial matrix"/>
    <property type="evidence" value="ECO:0007669"/>
    <property type="project" value="TreeGrafter"/>
</dbReference>
<evidence type="ECO:0000256" key="1">
    <source>
        <dbReference type="ARBA" id="ARBA00005578"/>
    </source>
</evidence>
<sequence>MLSYFGRLLRIPQPCVAAAGRFVFDAPTATNIVARRLLSVTPSLRMTDGEQQIYNKLSQELQPTKLTVSDASGGCGSMYVVEIEAECFRGLTRVKQTKMVNNLLKEEIKDMHGMRVLCSVPSEQ</sequence>
<dbReference type="InterPro" id="IPR002634">
    <property type="entry name" value="BolA"/>
</dbReference>
<comment type="caution">
    <text evidence="3">The sequence shown here is derived from an EMBL/GenBank/DDBJ whole genome shotgun (WGS) entry which is preliminary data.</text>
</comment>
<dbReference type="SUPFAM" id="SSF82657">
    <property type="entry name" value="BolA-like"/>
    <property type="match status" value="1"/>
</dbReference>
<comment type="similarity">
    <text evidence="1 2">Belongs to the BolA/IbaG family.</text>
</comment>
<dbReference type="PANTHER" id="PTHR46188">
    <property type="entry name" value="BOLA-LIKE PROTEIN 3"/>
    <property type="match status" value="1"/>
</dbReference>
<dbReference type="Gene3D" id="3.30.300.90">
    <property type="entry name" value="BolA-like"/>
    <property type="match status" value="1"/>
</dbReference>
<name>A0A9W8I206_9FUNG</name>
<evidence type="ECO:0000313" key="3">
    <source>
        <dbReference type="EMBL" id="KAJ2844557.1"/>
    </source>
</evidence>
<gene>
    <name evidence="3" type="ORF">IWW36_005139</name>
</gene>
<dbReference type="Proteomes" id="UP001139887">
    <property type="component" value="Unassembled WGS sequence"/>
</dbReference>
<proteinExistence type="inferred from homology"/>
<dbReference type="Pfam" id="PF01722">
    <property type="entry name" value="BolA"/>
    <property type="match status" value="1"/>
</dbReference>
<dbReference type="EMBL" id="JANBUW010001045">
    <property type="protein sequence ID" value="KAJ2844557.1"/>
    <property type="molecule type" value="Genomic_DNA"/>
</dbReference>
<evidence type="ECO:0000256" key="2">
    <source>
        <dbReference type="RuleBase" id="RU003860"/>
    </source>
</evidence>
<organism evidence="3 4">
    <name type="scientific">Coemansia brasiliensis</name>
    <dbReference type="NCBI Taxonomy" id="2650707"/>
    <lineage>
        <taxon>Eukaryota</taxon>
        <taxon>Fungi</taxon>
        <taxon>Fungi incertae sedis</taxon>
        <taxon>Zoopagomycota</taxon>
        <taxon>Kickxellomycotina</taxon>
        <taxon>Kickxellomycetes</taxon>
        <taxon>Kickxellales</taxon>
        <taxon>Kickxellaceae</taxon>
        <taxon>Coemansia</taxon>
    </lineage>
</organism>
<evidence type="ECO:0000313" key="4">
    <source>
        <dbReference type="Proteomes" id="UP001139887"/>
    </source>
</evidence>
<dbReference type="OrthoDB" id="203381at2759"/>
<dbReference type="InterPro" id="IPR036065">
    <property type="entry name" value="BolA-like_sf"/>
</dbReference>
<keyword evidence="4" id="KW-1185">Reference proteome</keyword>
<dbReference type="PANTHER" id="PTHR46188:SF1">
    <property type="entry name" value="BOLA-LIKE PROTEIN 3"/>
    <property type="match status" value="1"/>
</dbReference>
<protein>
    <recommendedName>
        <fullName evidence="5">Bola-like protein</fullName>
    </recommendedName>
</protein>
<accession>A0A9W8I206</accession>
<reference evidence="3" key="1">
    <citation type="submission" date="2022-07" db="EMBL/GenBank/DDBJ databases">
        <title>Phylogenomic reconstructions and comparative analyses of Kickxellomycotina fungi.</title>
        <authorList>
            <person name="Reynolds N.K."/>
            <person name="Stajich J.E."/>
            <person name="Barry K."/>
            <person name="Grigoriev I.V."/>
            <person name="Crous P."/>
            <person name="Smith M.E."/>
        </authorList>
    </citation>
    <scope>NUCLEOTIDE SEQUENCE</scope>
    <source>
        <strain evidence="3">NRRL 1566</strain>
    </source>
</reference>
<evidence type="ECO:0008006" key="5">
    <source>
        <dbReference type="Google" id="ProtNLM"/>
    </source>
</evidence>
<dbReference type="AlphaFoldDB" id="A0A9W8I206"/>
<dbReference type="InterPro" id="IPR052275">
    <property type="entry name" value="Mt_Fe-S_assembly_factor"/>
</dbReference>